<comment type="caution">
    <text evidence="1">The sequence shown here is derived from an EMBL/GenBank/DDBJ whole genome shotgun (WGS) entry which is preliminary data.</text>
</comment>
<organism evidence="1 2">
    <name type="scientific">Auriscalpium vulgare</name>
    <dbReference type="NCBI Taxonomy" id="40419"/>
    <lineage>
        <taxon>Eukaryota</taxon>
        <taxon>Fungi</taxon>
        <taxon>Dikarya</taxon>
        <taxon>Basidiomycota</taxon>
        <taxon>Agaricomycotina</taxon>
        <taxon>Agaricomycetes</taxon>
        <taxon>Russulales</taxon>
        <taxon>Auriscalpiaceae</taxon>
        <taxon>Auriscalpium</taxon>
    </lineage>
</organism>
<accession>A0ACB8RMD3</accession>
<proteinExistence type="predicted"/>
<dbReference type="EMBL" id="MU275956">
    <property type="protein sequence ID" value="KAI0045273.1"/>
    <property type="molecule type" value="Genomic_DNA"/>
</dbReference>
<sequence>MPLQSTLRRGQSAPIPSLDLSPSSSTVRVHTRHDPAFRPLKARLNMSGDLLSMSEDLEDPQLVVVVCYPCYQDTTLVPVDKLIEYWETHDFNLPYCFCVIKTGVLARTILFVPTGADSASRGQMVLTCATFECTYYKLSLTHHEGVIEEMFAVKAIPSYSTYPFLGYVREYFLPKGVGQYTPSPTSPSRGRTAAWLITGSPTTPTKRARPSRRALADVVEQSFETAATAGSSPTATSSVSAPLPRTNAGHRLPVKYEDGGVFTQATPPQRRSASAEDDEPNSFEYIPSLHRDETLIGDLLMWYKPATIQKAYEAPPLGDEDAETTLARLTYFKLPGISLLELIRAIGRCPHCGLIMVHELVPKHGCPRVDDTDEEASSAPGPSKKRKLAVPRRSTAYLANTTGSVPRIGRNAQSGDSLNGKGKGKGKVKAELRPKMKAKPMAQNDDDSLYHVAYIDGKEVNVVHP</sequence>
<gene>
    <name evidence="1" type="ORF">FA95DRAFT_1573908</name>
</gene>
<evidence type="ECO:0000313" key="2">
    <source>
        <dbReference type="Proteomes" id="UP000814033"/>
    </source>
</evidence>
<reference evidence="1" key="1">
    <citation type="submission" date="2021-02" db="EMBL/GenBank/DDBJ databases">
        <authorList>
            <consortium name="DOE Joint Genome Institute"/>
            <person name="Ahrendt S."/>
            <person name="Looney B.P."/>
            <person name="Miyauchi S."/>
            <person name="Morin E."/>
            <person name="Drula E."/>
            <person name="Courty P.E."/>
            <person name="Chicoki N."/>
            <person name="Fauchery L."/>
            <person name="Kohler A."/>
            <person name="Kuo A."/>
            <person name="Labutti K."/>
            <person name="Pangilinan J."/>
            <person name="Lipzen A."/>
            <person name="Riley R."/>
            <person name="Andreopoulos W."/>
            <person name="He G."/>
            <person name="Johnson J."/>
            <person name="Barry K.W."/>
            <person name="Grigoriev I.V."/>
            <person name="Nagy L."/>
            <person name="Hibbett D."/>
            <person name="Henrissat B."/>
            <person name="Matheny P.B."/>
            <person name="Labbe J."/>
            <person name="Martin F."/>
        </authorList>
    </citation>
    <scope>NUCLEOTIDE SEQUENCE</scope>
    <source>
        <strain evidence="1">FP105234-sp</strain>
    </source>
</reference>
<name>A0ACB8RMD3_9AGAM</name>
<reference evidence="1" key="2">
    <citation type="journal article" date="2022" name="New Phytol.">
        <title>Evolutionary transition to the ectomycorrhizal habit in the genomes of a hyperdiverse lineage of mushroom-forming fungi.</title>
        <authorList>
            <person name="Looney B."/>
            <person name="Miyauchi S."/>
            <person name="Morin E."/>
            <person name="Drula E."/>
            <person name="Courty P.E."/>
            <person name="Kohler A."/>
            <person name="Kuo A."/>
            <person name="LaButti K."/>
            <person name="Pangilinan J."/>
            <person name="Lipzen A."/>
            <person name="Riley R."/>
            <person name="Andreopoulos W."/>
            <person name="He G."/>
            <person name="Johnson J."/>
            <person name="Nolan M."/>
            <person name="Tritt A."/>
            <person name="Barry K.W."/>
            <person name="Grigoriev I.V."/>
            <person name="Nagy L.G."/>
            <person name="Hibbett D."/>
            <person name="Henrissat B."/>
            <person name="Matheny P.B."/>
            <person name="Labbe J."/>
            <person name="Martin F.M."/>
        </authorList>
    </citation>
    <scope>NUCLEOTIDE SEQUENCE</scope>
    <source>
        <strain evidence="1">FP105234-sp</strain>
    </source>
</reference>
<evidence type="ECO:0000313" key="1">
    <source>
        <dbReference type="EMBL" id="KAI0045273.1"/>
    </source>
</evidence>
<dbReference type="Proteomes" id="UP000814033">
    <property type="component" value="Unassembled WGS sequence"/>
</dbReference>
<protein>
    <submittedName>
        <fullName evidence="1">Uncharacterized protein</fullName>
    </submittedName>
</protein>
<keyword evidence="2" id="KW-1185">Reference proteome</keyword>